<accession>A0A936Z1N9</accession>
<evidence type="ECO:0000313" key="2">
    <source>
        <dbReference type="EMBL" id="MBL0393335.1"/>
    </source>
</evidence>
<dbReference type="SUPFAM" id="SSF56281">
    <property type="entry name" value="Metallo-hydrolase/oxidoreductase"/>
    <property type="match status" value="1"/>
</dbReference>
<keyword evidence="1" id="KW-0732">Signal</keyword>
<evidence type="ECO:0008006" key="4">
    <source>
        <dbReference type="Google" id="ProtNLM"/>
    </source>
</evidence>
<proteinExistence type="predicted"/>
<dbReference type="PANTHER" id="PTHR43546:SF3">
    <property type="entry name" value="UPF0173 METAL-DEPENDENT HYDROLASE MJ1163"/>
    <property type="match status" value="1"/>
</dbReference>
<dbReference type="EMBL" id="JAEQNE010000005">
    <property type="protein sequence ID" value="MBL0393335.1"/>
    <property type="molecule type" value="Genomic_DNA"/>
</dbReference>
<gene>
    <name evidence="2" type="ORF">JJ685_19515</name>
</gene>
<dbReference type="InterPro" id="IPR050114">
    <property type="entry name" value="UPF0173_UPF0282_UlaG_hydrolase"/>
</dbReference>
<reference evidence="2 3" key="1">
    <citation type="journal article" date="2017" name="Int. J. Syst. Evol. Microbiol.">
        <title>Ramlibacter monticola sp. nov., isolated from forest soil.</title>
        <authorList>
            <person name="Chaudhary D.K."/>
            <person name="Kim J."/>
        </authorList>
    </citation>
    <scope>NUCLEOTIDE SEQUENCE [LARGE SCALE GENOMIC DNA]</scope>
    <source>
        <strain evidence="2 3">KACC 19175</strain>
    </source>
</reference>
<comment type="caution">
    <text evidence="2">The sequence shown here is derived from an EMBL/GenBank/DDBJ whole genome shotgun (WGS) entry which is preliminary data.</text>
</comment>
<feature type="signal peptide" evidence="1">
    <location>
        <begin position="1"/>
        <end position="24"/>
    </location>
</feature>
<name>A0A936Z1N9_9BURK</name>
<dbReference type="Proteomes" id="UP000599109">
    <property type="component" value="Unassembled WGS sequence"/>
</dbReference>
<protein>
    <recommendedName>
        <fullName evidence="4">MBL fold metallo-hydrolase</fullName>
    </recommendedName>
</protein>
<evidence type="ECO:0000256" key="1">
    <source>
        <dbReference type="SAM" id="SignalP"/>
    </source>
</evidence>
<evidence type="ECO:0000313" key="3">
    <source>
        <dbReference type="Proteomes" id="UP000599109"/>
    </source>
</evidence>
<feature type="chain" id="PRO_5036774637" description="MBL fold metallo-hydrolase" evidence="1">
    <location>
        <begin position="25"/>
        <end position="424"/>
    </location>
</feature>
<keyword evidence="3" id="KW-1185">Reference proteome</keyword>
<dbReference type="InterPro" id="IPR036866">
    <property type="entry name" value="RibonucZ/Hydroxyglut_hydro"/>
</dbReference>
<dbReference type="PANTHER" id="PTHR43546">
    <property type="entry name" value="UPF0173 METAL-DEPENDENT HYDROLASE MJ1163-RELATED"/>
    <property type="match status" value="1"/>
</dbReference>
<sequence length="424" mass="46226">MTRRITALALALVVSALGAPPVQAQTPRVELTWMSIANWELKIGAKRIWMDAYFSRLPQASFYAPPTLPGDQYAYTRSPQGIDMDAIRKVRDAALGSEKLDLLLVGHSHWDHSWDSPSWAKLTGAPMIGGVSSCLQAQAQGVPAAGCRSVSGGEKFDLGDGITMRVVRFNHSGDASNPIQHFARELYRPPIPDAATGGFRAGVGEDYPNGGGNRAFLFTIDRGGEQLSFFINNSASPFDLDKDIIVDGVNHGSPLNNLRAALRDAGLTQVDAWIGTGGKPVAEQIVPILRPKHYIPNHWDGLFNAFWPGLPFPFKDDNLQAYLREQNIALYPQKQYFDKFILTKAGVQPDANAVLKQKLGFAPEQKFSQALRDAVAMVDSTSIGDDCGEGFAPPSKWAHVFAVMEALRETSGREGLMPRPGIVE</sequence>
<organism evidence="2 3">
    <name type="scientific">Ramlibacter monticola</name>
    <dbReference type="NCBI Taxonomy" id="1926872"/>
    <lineage>
        <taxon>Bacteria</taxon>
        <taxon>Pseudomonadati</taxon>
        <taxon>Pseudomonadota</taxon>
        <taxon>Betaproteobacteria</taxon>
        <taxon>Burkholderiales</taxon>
        <taxon>Comamonadaceae</taxon>
        <taxon>Ramlibacter</taxon>
    </lineage>
</organism>
<dbReference type="RefSeq" id="WP_201676005.1">
    <property type="nucleotide sequence ID" value="NZ_JAEQNE010000005.1"/>
</dbReference>
<dbReference type="Gene3D" id="3.60.15.10">
    <property type="entry name" value="Ribonuclease Z/Hydroxyacylglutathione hydrolase-like"/>
    <property type="match status" value="1"/>
</dbReference>
<dbReference type="AlphaFoldDB" id="A0A936Z1N9"/>